<dbReference type="GO" id="GO:0005874">
    <property type="term" value="C:microtubule"/>
    <property type="evidence" value="ECO:0007669"/>
    <property type="project" value="UniProtKB-KW"/>
</dbReference>
<sequence>MDVDFECRNYRLRMGLPELSQPFFGSWLSPDSASSDFTSASVSPSFPFDLDSAPSCYSYSLPLLPVPADSNTNESHTAIETDTLCHRNQIETQNSGNSHNHEDRGQEFECRSENSEIDISNLWLQAGSFSEGRPRQSDWEVTHLREERLGTKTSLAIAGKIECGSETRENTDVIFNPSNVEKEESSSAHYNFDSIQESDLVRAALRALQGVPTAVSWLEQLAAAFSSTAADRSSERFTSLWTRSSSSCSLSKVLTEFAKAGRVACQLDFFTSFFLNQQADQHMDGRNGTQNPLAGDSSRKKRKRQNFMTERNSDSLLNTPSEIWEDVGGPNVSSHCHTNQAFAAAVKTFMQGHLASLDMIGASVKNRRWNASGGSSVHMSKAGNGEAGLVFGFGCGDVTLLELFLHSHKQREQLQALAALCRINEGASLDRSSENIWNETRVVNDLAFEMETHLFSASRNAFKEFPRGAELLSYLFNKLLVADTLHLELTRFLFERACQPYIVFIRSWLYLASVQDPFGEFFVKALPSTALKKTLGKSFEQDALLSYQVSKGVKVPCFLEEVCTPLLRAGQQLQVLSKLLDIPSASKIVDSPFESSGRLQDTSLASSSWADTRIDKGTIDRLMPISSKKGRQGNAQQPKRSSKIFEGFYDASLVGVVEFRPPQQETESFREARSSSRFWLTAAEDRSEQKPWTTKKKQEVNVDIYQGCMARAALWRAETVDEIPGGSSSSPESTQSLMLTPSLLTDVNKQAHVGQFLKSRPLNQVCLKPEHDASYISEFQRGTSWPVLGLPKNPFRCCRDEGDNSLSYVYTIFPDNNGCWDVNVHWRDPYSVARVQAEQECHSSESQFVSDDQKVDGDHPFWLKNLEDYLSTQLTQGLDEQIFQADYDSLGYQLEKEDDHQSAYSFDFQPGGCSVSMQRPNIPQRNIGRRLQPNSFQLLSSAEGDVFGNHIYFSKIGLLEAEDGESLVTLKVDALNPTPVLGSEVSGLDGVKPSSKERPPEGAQIIPGASHAGPGSKWESYLQSEYQQVMGMGVFSHAPSFEEDEDDAEEIPLSVAVKLWIEEEILNQYKRTSTLTIRLLQESLHLQDHFSALRRYHFMERGDWAEYFLGALCKYEWNRIGGEPQLLEVQSMLRTALQNSSCDGDEFADRLFIVQSGFDVYNQGLRNPFLAFSKHHHTLGTFVDCNKIEAFDFIKVGYKVEWPLCLIITPSAVSRYSSIFTFLLRMKFTISALADVWRNLQVIGSSLNKARRSSDYQAQNKKFRALQLFRQQIGHVVTTLQRFTESQILHSIWSKFLYSVENEVNDIQDLEKVHSVYLNDAYHQCFLSKDMEDAKTCIDVIMQCTLDFRNTLISANLDRSGDSVPVNDDVFHKVLEVKSVFEVHVRKLYSYRRRSEPQYSILLSDFWMCLNYNGCFNPSELARR</sequence>
<organism evidence="9">
    <name type="scientific">Physcomitrium patens</name>
    <name type="common">Spreading-leaved earth moss</name>
    <name type="synonym">Physcomitrella patens</name>
    <dbReference type="NCBI Taxonomy" id="3218"/>
    <lineage>
        <taxon>Eukaryota</taxon>
        <taxon>Viridiplantae</taxon>
        <taxon>Streptophyta</taxon>
        <taxon>Embryophyta</taxon>
        <taxon>Bryophyta</taxon>
        <taxon>Bryophytina</taxon>
        <taxon>Bryopsida</taxon>
        <taxon>Funariidae</taxon>
        <taxon>Funariales</taxon>
        <taxon>Funariaceae</taxon>
        <taxon>Physcomitrium</taxon>
    </lineage>
</organism>
<feature type="compositionally biased region" description="Basic and acidic residues" evidence="6">
    <location>
        <begin position="99"/>
        <end position="111"/>
    </location>
</feature>
<dbReference type="EnsemblPlants" id="Pp3c11_24620V3.2">
    <property type="protein sequence ID" value="Pp3c11_24620V3.2"/>
    <property type="gene ID" value="Pp3c11_24620"/>
</dbReference>
<dbReference type="Gene3D" id="1.20.120.1900">
    <property type="entry name" value="Gamma-tubulin complex, C-terminal domain"/>
    <property type="match status" value="1"/>
</dbReference>
<dbReference type="InterPro" id="IPR042241">
    <property type="entry name" value="GCP_C_sf"/>
</dbReference>
<dbReference type="Pfam" id="PF17681">
    <property type="entry name" value="GCP_N_terminal"/>
    <property type="match status" value="1"/>
</dbReference>
<proteinExistence type="inferred from homology"/>
<keyword evidence="3" id="KW-0963">Cytoplasm</keyword>
<reference evidence="10" key="3">
    <citation type="submission" date="2020-12" db="UniProtKB">
        <authorList>
            <consortium name="EnsemblPlants"/>
        </authorList>
    </citation>
    <scope>IDENTIFICATION</scope>
</reference>
<feature type="region of interest" description="Disordered" evidence="6">
    <location>
        <begin position="92"/>
        <end position="111"/>
    </location>
</feature>
<dbReference type="PaxDb" id="3218-PP1S138_179V6.1"/>
<evidence type="ECO:0000259" key="7">
    <source>
        <dbReference type="Pfam" id="PF04130"/>
    </source>
</evidence>
<evidence type="ECO:0000256" key="4">
    <source>
        <dbReference type="ARBA" id="ARBA00022701"/>
    </source>
</evidence>
<name>A0A2K1JW52_PHYPA</name>
<reference evidence="9 11" key="2">
    <citation type="journal article" date="2018" name="Plant J.">
        <title>The Physcomitrella patens chromosome-scale assembly reveals moss genome structure and evolution.</title>
        <authorList>
            <person name="Lang D."/>
            <person name="Ullrich K.K."/>
            <person name="Murat F."/>
            <person name="Fuchs J."/>
            <person name="Jenkins J."/>
            <person name="Haas F.B."/>
            <person name="Piednoel M."/>
            <person name="Gundlach H."/>
            <person name="Van Bel M."/>
            <person name="Meyberg R."/>
            <person name="Vives C."/>
            <person name="Morata J."/>
            <person name="Symeonidi A."/>
            <person name="Hiss M."/>
            <person name="Muchero W."/>
            <person name="Kamisugi Y."/>
            <person name="Saleh O."/>
            <person name="Blanc G."/>
            <person name="Decker E.L."/>
            <person name="van Gessel N."/>
            <person name="Grimwood J."/>
            <person name="Hayes R.D."/>
            <person name="Graham S.W."/>
            <person name="Gunter L.E."/>
            <person name="McDaniel S.F."/>
            <person name="Hoernstein S.N.W."/>
            <person name="Larsson A."/>
            <person name="Li F.W."/>
            <person name="Perroud P.F."/>
            <person name="Phillips J."/>
            <person name="Ranjan P."/>
            <person name="Rokshar D.S."/>
            <person name="Rothfels C.J."/>
            <person name="Schneider L."/>
            <person name="Shu S."/>
            <person name="Stevenson D.W."/>
            <person name="Thummler F."/>
            <person name="Tillich M."/>
            <person name="Villarreal Aguilar J.C."/>
            <person name="Widiez T."/>
            <person name="Wong G.K."/>
            <person name="Wymore A."/>
            <person name="Zhang Y."/>
            <person name="Zimmer A.D."/>
            <person name="Quatrano R.S."/>
            <person name="Mayer K.F.X."/>
            <person name="Goodstein D."/>
            <person name="Casacuberta J.M."/>
            <person name="Vandepoele K."/>
            <person name="Reski R."/>
            <person name="Cuming A.C."/>
            <person name="Tuskan G.A."/>
            <person name="Maumus F."/>
            <person name="Salse J."/>
            <person name="Schmutz J."/>
            <person name="Rensing S.A."/>
        </authorList>
    </citation>
    <scope>NUCLEOTIDE SEQUENCE [LARGE SCALE GENOMIC DNA]</scope>
    <source>
        <strain evidence="10 11">cv. Gransden 2004</strain>
    </source>
</reference>
<dbReference type="PANTHER" id="PTHR19302:SF70">
    <property type="entry name" value="GAMMA-TUBULIN COMPLEX COMPONENT 6"/>
    <property type="match status" value="1"/>
</dbReference>
<feature type="domain" description="Gamma tubulin complex component C-terminal" evidence="7">
    <location>
        <begin position="1086"/>
        <end position="1414"/>
    </location>
</feature>
<dbReference type="Proteomes" id="UP000006727">
    <property type="component" value="Chromosome 11"/>
</dbReference>
<evidence type="ECO:0008006" key="12">
    <source>
        <dbReference type="Google" id="ProtNLM"/>
    </source>
</evidence>
<evidence type="ECO:0000256" key="1">
    <source>
        <dbReference type="ARBA" id="ARBA00004245"/>
    </source>
</evidence>
<evidence type="ECO:0000256" key="2">
    <source>
        <dbReference type="ARBA" id="ARBA00010337"/>
    </source>
</evidence>
<dbReference type="Pfam" id="PF04130">
    <property type="entry name" value="GCP_C_terminal"/>
    <property type="match status" value="1"/>
</dbReference>
<keyword evidence="5" id="KW-0206">Cytoskeleton</keyword>
<evidence type="ECO:0000256" key="3">
    <source>
        <dbReference type="ARBA" id="ARBA00022490"/>
    </source>
</evidence>
<reference evidence="9 11" key="1">
    <citation type="journal article" date="2008" name="Science">
        <title>The Physcomitrella genome reveals evolutionary insights into the conquest of land by plants.</title>
        <authorList>
            <person name="Rensing S."/>
            <person name="Lang D."/>
            <person name="Zimmer A."/>
            <person name="Terry A."/>
            <person name="Salamov A."/>
            <person name="Shapiro H."/>
            <person name="Nishiyama T."/>
            <person name="Perroud P.-F."/>
            <person name="Lindquist E."/>
            <person name="Kamisugi Y."/>
            <person name="Tanahashi T."/>
            <person name="Sakakibara K."/>
            <person name="Fujita T."/>
            <person name="Oishi K."/>
            <person name="Shin-I T."/>
            <person name="Kuroki Y."/>
            <person name="Toyoda A."/>
            <person name="Suzuki Y."/>
            <person name="Hashimoto A."/>
            <person name="Yamaguchi K."/>
            <person name="Sugano A."/>
            <person name="Kohara Y."/>
            <person name="Fujiyama A."/>
            <person name="Anterola A."/>
            <person name="Aoki S."/>
            <person name="Ashton N."/>
            <person name="Barbazuk W.B."/>
            <person name="Barker E."/>
            <person name="Bennetzen J."/>
            <person name="Bezanilla M."/>
            <person name="Blankenship R."/>
            <person name="Cho S.H."/>
            <person name="Dutcher S."/>
            <person name="Estelle M."/>
            <person name="Fawcett J.A."/>
            <person name="Gundlach H."/>
            <person name="Hanada K."/>
            <person name="Heyl A."/>
            <person name="Hicks K.A."/>
            <person name="Hugh J."/>
            <person name="Lohr M."/>
            <person name="Mayer K."/>
            <person name="Melkozernov A."/>
            <person name="Murata T."/>
            <person name="Nelson D."/>
            <person name="Pils B."/>
            <person name="Prigge M."/>
            <person name="Reiss B."/>
            <person name="Renner T."/>
            <person name="Rombauts S."/>
            <person name="Rushton P."/>
            <person name="Sanderfoot A."/>
            <person name="Schween G."/>
            <person name="Shiu S.-H."/>
            <person name="Stueber K."/>
            <person name="Theodoulou F.L."/>
            <person name="Tu H."/>
            <person name="Van de Peer Y."/>
            <person name="Verrier P.J."/>
            <person name="Waters E."/>
            <person name="Wood A."/>
            <person name="Yang L."/>
            <person name="Cove D."/>
            <person name="Cuming A."/>
            <person name="Hasebe M."/>
            <person name="Lucas S."/>
            <person name="Mishler D.B."/>
            <person name="Reski R."/>
            <person name="Grigoriev I."/>
            <person name="Quatrano R.S."/>
            <person name="Boore J.L."/>
        </authorList>
    </citation>
    <scope>NUCLEOTIDE SEQUENCE [LARGE SCALE GENOMIC DNA]</scope>
    <source>
        <strain evidence="10 11">cv. Gransden 2004</strain>
    </source>
</reference>
<dbReference type="EnsemblPlants" id="Pp3c11_24620V3.1">
    <property type="protein sequence ID" value="Pp3c11_24620V3.1"/>
    <property type="gene ID" value="Pp3c11_24620"/>
</dbReference>
<evidence type="ECO:0000313" key="10">
    <source>
        <dbReference type="EnsemblPlants" id="Pp3c11_24620V3.1"/>
    </source>
</evidence>
<comment type="subcellular location">
    <subcellularLocation>
        <location evidence="1">Cytoplasm</location>
        <location evidence="1">Cytoskeleton</location>
    </subcellularLocation>
</comment>
<evidence type="ECO:0000313" key="9">
    <source>
        <dbReference type="EMBL" id="PNR45758.1"/>
    </source>
</evidence>
<dbReference type="InterPro" id="IPR007259">
    <property type="entry name" value="GCP"/>
</dbReference>
<keyword evidence="4" id="KW-0493">Microtubule</keyword>
<gene>
    <name evidence="10" type="primary">LOC112288988</name>
    <name evidence="9" type="ORF">PHYPA_015529</name>
</gene>
<keyword evidence="11" id="KW-1185">Reference proteome</keyword>
<dbReference type="KEGG" id="ppp:112288988"/>
<comment type="similarity">
    <text evidence="2">Belongs to the TUBGCP family.</text>
</comment>
<dbReference type="GO" id="GO:0007020">
    <property type="term" value="P:microtubule nucleation"/>
    <property type="evidence" value="ECO:0000318"/>
    <property type="project" value="GO_Central"/>
</dbReference>
<dbReference type="GeneID" id="112288988"/>
<dbReference type="GO" id="GO:0000922">
    <property type="term" value="C:spindle pole"/>
    <property type="evidence" value="ECO:0007669"/>
    <property type="project" value="InterPro"/>
</dbReference>
<feature type="region of interest" description="Disordered" evidence="6">
    <location>
        <begin position="984"/>
        <end position="1017"/>
    </location>
</feature>
<accession>A0A2K1JW52</accession>
<dbReference type="FunCoup" id="A0A2K1JW52">
    <property type="interactions" value="2448"/>
</dbReference>
<dbReference type="GO" id="GO:0000930">
    <property type="term" value="C:gamma-tubulin complex"/>
    <property type="evidence" value="ECO:0000318"/>
    <property type="project" value="GO_Central"/>
</dbReference>
<dbReference type="EMBL" id="ABEU02000011">
    <property type="protein sequence ID" value="PNR45758.1"/>
    <property type="molecule type" value="Genomic_DNA"/>
</dbReference>
<dbReference type="GO" id="GO:0051225">
    <property type="term" value="P:spindle assembly"/>
    <property type="evidence" value="ECO:0000318"/>
    <property type="project" value="GO_Central"/>
</dbReference>
<feature type="region of interest" description="Disordered" evidence="6">
    <location>
        <begin position="282"/>
        <end position="312"/>
    </location>
</feature>
<evidence type="ECO:0000256" key="6">
    <source>
        <dbReference type="SAM" id="MobiDB-lite"/>
    </source>
</evidence>
<dbReference type="InterPro" id="IPR040457">
    <property type="entry name" value="GCP_C"/>
</dbReference>
<dbReference type="Gramene" id="Pp3c11_24620V3.1">
    <property type="protein sequence ID" value="Pp3c11_24620V3.1"/>
    <property type="gene ID" value="Pp3c11_24620"/>
</dbReference>
<protein>
    <recommendedName>
        <fullName evidence="12">Gamma-tubulin complex component</fullName>
    </recommendedName>
</protein>
<evidence type="ECO:0000313" key="11">
    <source>
        <dbReference type="Proteomes" id="UP000006727"/>
    </source>
</evidence>
<dbReference type="OrthoDB" id="775571at2759"/>
<evidence type="ECO:0000259" key="8">
    <source>
        <dbReference type="Pfam" id="PF17681"/>
    </source>
</evidence>
<dbReference type="GO" id="GO:0031122">
    <property type="term" value="P:cytoplasmic microtubule organization"/>
    <property type="evidence" value="ECO:0000318"/>
    <property type="project" value="GO_Central"/>
</dbReference>
<dbReference type="Gramene" id="Pp3c11_24620V3.2">
    <property type="protein sequence ID" value="Pp3c11_24620V3.2"/>
    <property type="gene ID" value="Pp3c11_24620"/>
</dbReference>
<dbReference type="STRING" id="3218.A0A2K1JW52"/>
<dbReference type="RefSeq" id="XP_024389593.1">
    <property type="nucleotide sequence ID" value="XM_024533825.2"/>
</dbReference>
<dbReference type="GO" id="GO:0000278">
    <property type="term" value="P:mitotic cell cycle"/>
    <property type="evidence" value="ECO:0000318"/>
    <property type="project" value="GO_Central"/>
</dbReference>
<dbReference type="GO" id="GO:0043015">
    <property type="term" value="F:gamma-tubulin binding"/>
    <property type="evidence" value="ECO:0000318"/>
    <property type="project" value="GO_Central"/>
</dbReference>
<evidence type="ECO:0000256" key="5">
    <source>
        <dbReference type="ARBA" id="ARBA00023212"/>
    </source>
</evidence>
<dbReference type="PANTHER" id="PTHR19302">
    <property type="entry name" value="GAMMA TUBULIN COMPLEX PROTEIN"/>
    <property type="match status" value="1"/>
</dbReference>
<feature type="domain" description="Gamma tubulin complex component protein N-terminal" evidence="8">
    <location>
        <begin position="332"/>
        <end position="584"/>
    </location>
</feature>
<dbReference type="InterPro" id="IPR041470">
    <property type="entry name" value="GCP_N"/>
</dbReference>
<dbReference type="GO" id="GO:0051321">
    <property type="term" value="P:meiotic cell cycle"/>
    <property type="evidence" value="ECO:0000318"/>
    <property type="project" value="GO_Central"/>
</dbReference>